<dbReference type="EMBL" id="JAWJAY010000004">
    <property type="protein sequence ID" value="MDV2886672.1"/>
    <property type="molecule type" value="Genomic_DNA"/>
</dbReference>
<dbReference type="SUPFAM" id="SSF55781">
    <property type="entry name" value="GAF domain-like"/>
    <property type="match status" value="1"/>
</dbReference>
<proteinExistence type="predicted"/>
<evidence type="ECO:0000256" key="3">
    <source>
        <dbReference type="ARBA" id="ARBA00023163"/>
    </source>
</evidence>
<dbReference type="GO" id="GO:0045892">
    <property type="term" value="P:negative regulation of DNA-templated transcription"/>
    <property type="evidence" value="ECO:0007669"/>
    <property type="project" value="TreeGrafter"/>
</dbReference>
<evidence type="ECO:0000259" key="5">
    <source>
        <dbReference type="PROSITE" id="PS51078"/>
    </source>
</evidence>
<dbReference type="InterPro" id="IPR036388">
    <property type="entry name" value="WH-like_DNA-bd_sf"/>
</dbReference>
<accession>A0AAJ2NQU3</accession>
<feature type="domain" description="IclR-ED" evidence="5">
    <location>
        <begin position="66"/>
        <end position="249"/>
    </location>
</feature>
<dbReference type="SMART" id="SM00346">
    <property type="entry name" value="HTH_ICLR"/>
    <property type="match status" value="1"/>
</dbReference>
<dbReference type="SUPFAM" id="SSF46785">
    <property type="entry name" value="Winged helix' DNA-binding domain"/>
    <property type="match status" value="1"/>
</dbReference>
<gene>
    <name evidence="6" type="ORF">RYX45_15880</name>
</gene>
<dbReference type="RefSeq" id="WP_289235732.1">
    <property type="nucleotide sequence ID" value="NZ_CP117835.1"/>
</dbReference>
<keyword evidence="1" id="KW-0805">Transcription regulation</keyword>
<dbReference type="GO" id="GO:0003700">
    <property type="term" value="F:DNA-binding transcription factor activity"/>
    <property type="evidence" value="ECO:0007669"/>
    <property type="project" value="TreeGrafter"/>
</dbReference>
<dbReference type="InterPro" id="IPR005471">
    <property type="entry name" value="Tscrpt_reg_IclR_N"/>
</dbReference>
<dbReference type="AlphaFoldDB" id="A0AAJ2NQU3"/>
<dbReference type="InterPro" id="IPR014757">
    <property type="entry name" value="Tscrpt_reg_IclR_C"/>
</dbReference>
<protein>
    <submittedName>
        <fullName evidence="6">IclR family transcriptional regulator</fullName>
    </submittedName>
</protein>
<dbReference type="InterPro" id="IPR036390">
    <property type="entry name" value="WH_DNA-bd_sf"/>
</dbReference>
<reference evidence="6" key="1">
    <citation type="submission" date="2023-10" db="EMBL/GenBank/DDBJ databases">
        <title>Screening of Alkalihalophilus pseudofirmusBZ-TG-HK211 and Its Alleviation of Salt Stress on Rapeseed Growth.</title>
        <authorList>
            <person name="Zhao B."/>
            <person name="Guo T."/>
        </authorList>
    </citation>
    <scope>NUCLEOTIDE SEQUENCE</scope>
    <source>
        <strain evidence="6">BZ-TG-HK211</strain>
    </source>
</reference>
<dbReference type="PROSITE" id="PS51077">
    <property type="entry name" value="HTH_ICLR"/>
    <property type="match status" value="1"/>
</dbReference>
<keyword evidence="3" id="KW-0804">Transcription</keyword>
<evidence type="ECO:0000256" key="2">
    <source>
        <dbReference type="ARBA" id="ARBA00023125"/>
    </source>
</evidence>
<evidence type="ECO:0000259" key="4">
    <source>
        <dbReference type="PROSITE" id="PS51077"/>
    </source>
</evidence>
<dbReference type="PANTHER" id="PTHR30136">
    <property type="entry name" value="HELIX-TURN-HELIX TRANSCRIPTIONAL REGULATOR, ICLR FAMILY"/>
    <property type="match status" value="1"/>
</dbReference>
<dbReference type="Pfam" id="PF01614">
    <property type="entry name" value="IclR_C"/>
    <property type="match status" value="1"/>
</dbReference>
<comment type="caution">
    <text evidence="6">The sequence shown here is derived from an EMBL/GenBank/DDBJ whole genome shotgun (WGS) entry which is preliminary data.</text>
</comment>
<name>A0AAJ2NQU3_ALKPS</name>
<dbReference type="Gene3D" id="3.30.450.40">
    <property type="match status" value="1"/>
</dbReference>
<dbReference type="InterPro" id="IPR029016">
    <property type="entry name" value="GAF-like_dom_sf"/>
</dbReference>
<keyword evidence="2" id="KW-0238">DNA-binding</keyword>
<organism evidence="6 7">
    <name type="scientific">Alkalihalophilus pseudofirmus</name>
    <name type="common">Bacillus pseudofirmus</name>
    <dbReference type="NCBI Taxonomy" id="79885"/>
    <lineage>
        <taxon>Bacteria</taxon>
        <taxon>Bacillati</taxon>
        <taxon>Bacillota</taxon>
        <taxon>Bacilli</taxon>
        <taxon>Bacillales</taxon>
        <taxon>Bacillaceae</taxon>
        <taxon>Alkalihalophilus</taxon>
    </lineage>
</organism>
<dbReference type="Proteomes" id="UP001285636">
    <property type="component" value="Unassembled WGS sequence"/>
</dbReference>
<sequence length="254" mass="28323">MQNTNKTVIKSMKLLHLFRTNPTLTLNEMVDAAGLPKTSVHRMVTSLEEAGLLQRDGAGSYKLGLLFLEFGQLVTERMDLRKIALPYMKELRDQIGEAVNLTIKDQSEALYIEKLDTTHPVRLFTKVGRRSPLYAGACSRIILAHMTEEDVETYLQEQKLTSYGNGTITDAAKLRDILSDSRKKGIAISRSELENGTTSVAAPIFDFKGEIAGGLSIAGPSERFSDDKIQQMINQLKQASYEISKELGYKEPHL</sequence>
<dbReference type="Pfam" id="PF09339">
    <property type="entry name" value="HTH_IclR"/>
    <property type="match status" value="1"/>
</dbReference>
<feature type="domain" description="HTH iclR-type" evidence="4">
    <location>
        <begin position="5"/>
        <end position="65"/>
    </location>
</feature>
<dbReference type="GO" id="GO:0003677">
    <property type="term" value="F:DNA binding"/>
    <property type="evidence" value="ECO:0007669"/>
    <property type="project" value="UniProtKB-KW"/>
</dbReference>
<dbReference type="InterPro" id="IPR050707">
    <property type="entry name" value="HTH_MetabolicPath_Reg"/>
</dbReference>
<dbReference type="PROSITE" id="PS51078">
    <property type="entry name" value="ICLR_ED"/>
    <property type="match status" value="1"/>
</dbReference>
<evidence type="ECO:0000313" key="7">
    <source>
        <dbReference type="Proteomes" id="UP001285636"/>
    </source>
</evidence>
<evidence type="ECO:0000313" key="6">
    <source>
        <dbReference type="EMBL" id="MDV2886672.1"/>
    </source>
</evidence>
<dbReference type="Gene3D" id="1.10.10.10">
    <property type="entry name" value="Winged helix-like DNA-binding domain superfamily/Winged helix DNA-binding domain"/>
    <property type="match status" value="1"/>
</dbReference>
<dbReference type="PANTHER" id="PTHR30136:SF24">
    <property type="entry name" value="HTH-TYPE TRANSCRIPTIONAL REPRESSOR ALLR"/>
    <property type="match status" value="1"/>
</dbReference>
<evidence type="ECO:0000256" key="1">
    <source>
        <dbReference type="ARBA" id="ARBA00023015"/>
    </source>
</evidence>